<dbReference type="InterPro" id="IPR013761">
    <property type="entry name" value="SAM/pointed_sf"/>
</dbReference>
<dbReference type="AlphaFoldDB" id="A0A9N9TIH1"/>
<keyword evidence="2" id="KW-0472">Membrane</keyword>
<dbReference type="Gene3D" id="1.10.150.50">
    <property type="entry name" value="Transcription Factor, Ets-1"/>
    <property type="match status" value="1"/>
</dbReference>
<evidence type="ECO:0000313" key="4">
    <source>
        <dbReference type="EMBL" id="CAG9858761.1"/>
    </source>
</evidence>
<dbReference type="Proteomes" id="UP001153712">
    <property type="component" value="Chromosome 2"/>
</dbReference>
<keyword evidence="2" id="KW-1133">Transmembrane helix</keyword>
<keyword evidence="5" id="KW-1185">Reference proteome</keyword>
<evidence type="ECO:0000256" key="1">
    <source>
        <dbReference type="SAM" id="Coils"/>
    </source>
</evidence>
<sequence>MDLLETILRSSGFEKYHEEFKKQGIDTFTLKILSDKDLKLLGIESEEQRKLFLKCAENLQIPSEKKISLYANKSYAKLVLQQMSLQLQKQMASLNYILKRKDVDICNVKLSPSVSLLQSTIKSLDDRVDEFEREVLKVKKRSNKKKYVLIPSFIVLVATVFACGRHLVINKL</sequence>
<reference evidence="4" key="1">
    <citation type="submission" date="2022-01" db="EMBL/GenBank/DDBJ databases">
        <authorList>
            <person name="King R."/>
        </authorList>
    </citation>
    <scope>NUCLEOTIDE SEQUENCE</scope>
</reference>
<dbReference type="EMBL" id="OU900095">
    <property type="protein sequence ID" value="CAG9858761.1"/>
    <property type="molecule type" value="Genomic_DNA"/>
</dbReference>
<organism evidence="4 5">
    <name type="scientific">Phyllotreta striolata</name>
    <name type="common">Striped flea beetle</name>
    <name type="synonym">Crioceris striolata</name>
    <dbReference type="NCBI Taxonomy" id="444603"/>
    <lineage>
        <taxon>Eukaryota</taxon>
        <taxon>Metazoa</taxon>
        <taxon>Ecdysozoa</taxon>
        <taxon>Arthropoda</taxon>
        <taxon>Hexapoda</taxon>
        <taxon>Insecta</taxon>
        <taxon>Pterygota</taxon>
        <taxon>Neoptera</taxon>
        <taxon>Endopterygota</taxon>
        <taxon>Coleoptera</taxon>
        <taxon>Polyphaga</taxon>
        <taxon>Cucujiformia</taxon>
        <taxon>Chrysomeloidea</taxon>
        <taxon>Chrysomelidae</taxon>
        <taxon>Galerucinae</taxon>
        <taxon>Alticini</taxon>
        <taxon>Phyllotreta</taxon>
    </lineage>
</organism>
<proteinExistence type="predicted"/>
<feature type="domain" description="SAM" evidence="3">
    <location>
        <begin position="8"/>
        <end position="60"/>
    </location>
</feature>
<evidence type="ECO:0000259" key="3">
    <source>
        <dbReference type="Pfam" id="PF07647"/>
    </source>
</evidence>
<dbReference type="InterPro" id="IPR001660">
    <property type="entry name" value="SAM"/>
</dbReference>
<evidence type="ECO:0000313" key="5">
    <source>
        <dbReference type="Proteomes" id="UP001153712"/>
    </source>
</evidence>
<keyword evidence="2" id="KW-0812">Transmembrane</keyword>
<name>A0A9N9TIH1_PHYSR</name>
<feature type="coiled-coil region" evidence="1">
    <location>
        <begin position="114"/>
        <end position="141"/>
    </location>
</feature>
<dbReference type="OrthoDB" id="448455at2759"/>
<feature type="transmembrane region" description="Helical" evidence="2">
    <location>
        <begin position="147"/>
        <end position="168"/>
    </location>
</feature>
<accession>A0A9N9TIH1</accession>
<keyword evidence="1" id="KW-0175">Coiled coil</keyword>
<evidence type="ECO:0000256" key="2">
    <source>
        <dbReference type="SAM" id="Phobius"/>
    </source>
</evidence>
<protein>
    <recommendedName>
        <fullName evidence="3">SAM domain-containing protein</fullName>
    </recommendedName>
</protein>
<gene>
    <name evidence="4" type="ORF">PHYEVI_LOCUS5148</name>
</gene>
<dbReference type="Pfam" id="PF07647">
    <property type="entry name" value="SAM_2"/>
    <property type="match status" value="1"/>
</dbReference>
<dbReference type="SUPFAM" id="SSF47769">
    <property type="entry name" value="SAM/Pointed domain"/>
    <property type="match status" value="1"/>
</dbReference>